<feature type="repeat" description="ANK" evidence="3">
    <location>
        <begin position="1"/>
        <end position="33"/>
    </location>
</feature>
<dbReference type="InterPro" id="IPR002110">
    <property type="entry name" value="Ankyrin_rpt"/>
</dbReference>
<dbReference type="Pfam" id="PF13857">
    <property type="entry name" value="Ank_5"/>
    <property type="match status" value="1"/>
</dbReference>
<protein>
    <submittedName>
        <fullName evidence="4">Ankyrin repeat protein</fullName>
    </submittedName>
</protein>
<feature type="non-terminal residue" evidence="4">
    <location>
        <position position="168"/>
    </location>
</feature>
<keyword evidence="5" id="KW-1185">Reference proteome</keyword>
<feature type="repeat" description="ANK" evidence="3">
    <location>
        <begin position="106"/>
        <end position="138"/>
    </location>
</feature>
<dbReference type="InterPro" id="IPR036770">
    <property type="entry name" value="Ankyrin_rpt-contain_sf"/>
</dbReference>
<gene>
    <name evidence="4" type="ORF">Ctob_006136</name>
</gene>
<dbReference type="PROSITE" id="PS50297">
    <property type="entry name" value="ANK_REP_REGION"/>
    <property type="match status" value="2"/>
</dbReference>
<reference evidence="5" key="1">
    <citation type="journal article" date="2015" name="PLoS Genet.">
        <title>Genome Sequence and Transcriptome Analyses of Chrysochromulina tobin: Metabolic Tools for Enhanced Algal Fitness in the Prominent Order Prymnesiales (Haptophyceae).</title>
        <authorList>
            <person name="Hovde B.T."/>
            <person name="Deodato C.R."/>
            <person name="Hunsperger H.M."/>
            <person name="Ryken S.A."/>
            <person name="Yost W."/>
            <person name="Jha R.K."/>
            <person name="Patterson J."/>
            <person name="Monnat R.J. Jr."/>
            <person name="Barlow S.B."/>
            <person name="Starkenburg S.R."/>
            <person name="Cattolico R.A."/>
        </authorList>
    </citation>
    <scope>NUCLEOTIDE SEQUENCE</scope>
    <source>
        <strain evidence="5">CCMP291</strain>
    </source>
</reference>
<dbReference type="PROSITE" id="PS50088">
    <property type="entry name" value="ANK_REPEAT"/>
    <property type="match status" value="3"/>
</dbReference>
<keyword evidence="2 3" id="KW-0040">ANK repeat</keyword>
<dbReference type="SUPFAM" id="SSF48403">
    <property type="entry name" value="Ankyrin repeat"/>
    <property type="match status" value="1"/>
</dbReference>
<dbReference type="SMART" id="SM00248">
    <property type="entry name" value="ANK"/>
    <property type="match status" value="4"/>
</dbReference>
<dbReference type="GO" id="GO:0004842">
    <property type="term" value="F:ubiquitin-protein transferase activity"/>
    <property type="evidence" value="ECO:0007669"/>
    <property type="project" value="TreeGrafter"/>
</dbReference>
<evidence type="ECO:0000256" key="1">
    <source>
        <dbReference type="ARBA" id="ARBA00022737"/>
    </source>
</evidence>
<evidence type="ECO:0000256" key="2">
    <source>
        <dbReference type="ARBA" id="ARBA00023043"/>
    </source>
</evidence>
<name>A0A0M0JG47_9EUKA</name>
<dbReference type="OrthoDB" id="184751at2759"/>
<evidence type="ECO:0000313" key="4">
    <source>
        <dbReference type="EMBL" id="KOO25544.1"/>
    </source>
</evidence>
<dbReference type="AlphaFoldDB" id="A0A0M0JG47"/>
<comment type="caution">
    <text evidence="4">The sequence shown here is derived from an EMBL/GenBank/DDBJ whole genome shotgun (WGS) entry which is preliminary data.</text>
</comment>
<evidence type="ECO:0000313" key="5">
    <source>
        <dbReference type="Proteomes" id="UP000037460"/>
    </source>
</evidence>
<dbReference type="GO" id="GO:0085020">
    <property type="term" value="P:protein K6-linked ubiquitination"/>
    <property type="evidence" value="ECO:0007669"/>
    <property type="project" value="TreeGrafter"/>
</dbReference>
<organism evidence="4 5">
    <name type="scientific">Chrysochromulina tobinii</name>
    <dbReference type="NCBI Taxonomy" id="1460289"/>
    <lineage>
        <taxon>Eukaryota</taxon>
        <taxon>Haptista</taxon>
        <taxon>Haptophyta</taxon>
        <taxon>Prymnesiophyceae</taxon>
        <taxon>Prymnesiales</taxon>
        <taxon>Chrysochromulinaceae</taxon>
        <taxon>Chrysochromulina</taxon>
    </lineage>
</organism>
<feature type="repeat" description="ANK" evidence="3">
    <location>
        <begin position="34"/>
        <end position="66"/>
    </location>
</feature>
<dbReference type="Proteomes" id="UP000037460">
    <property type="component" value="Unassembled WGS sequence"/>
</dbReference>
<keyword evidence="1" id="KW-0677">Repeat</keyword>
<dbReference type="PANTHER" id="PTHR24171:SF8">
    <property type="entry name" value="BRCA1-ASSOCIATED RING DOMAIN PROTEIN 1"/>
    <property type="match status" value="1"/>
</dbReference>
<dbReference type="Gene3D" id="1.25.40.20">
    <property type="entry name" value="Ankyrin repeat-containing domain"/>
    <property type="match status" value="2"/>
</dbReference>
<dbReference type="Pfam" id="PF12796">
    <property type="entry name" value="Ank_2"/>
    <property type="match status" value="1"/>
</dbReference>
<proteinExistence type="predicted"/>
<accession>A0A0M0JG47</accession>
<dbReference type="EMBL" id="JWZX01002961">
    <property type="protein sequence ID" value="KOO25544.1"/>
    <property type="molecule type" value="Genomic_DNA"/>
</dbReference>
<sequence>MPESSLHKAARDGNRHEIEALINEGLNVNETGAQGRTALHRALGGGFTECAQLLIEEGADPNIVDALKRTSLHWAAMGPAPHNVECCALVFAHGDGSGMLAKTTKSGSTPLHSAAGTNKPEVVRFLVGKGADQAAKDEDNMTAYDLAKANGYTEVMGFLDTTKGKADG</sequence>
<evidence type="ECO:0000256" key="3">
    <source>
        <dbReference type="PROSITE-ProRule" id="PRU00023"/>
    </source>
</evidence>
<dbReference type="PANTHER" id="PTHR24171">
    <property type="entry name" value="ANKYRIN REPEAT DOMAIN-CONTAINING PROTEIN 39-RELATED"/>
    <property type="match status" value="1"/>
</dbReference>